<reference evidence="2" key="1">
    <citation type="journal article" name="BMC Genomics">
        <title>Long-read sequencing and de novo genome assembly of marine medaka (Oryzias melastigma).</title>
        <authorList>
            <person name="Liang P."/>
            <person name="Saqib H.S.A."/>
            <person name="Ni X."/>
            <person name="Shen Y."/>
        </authorList>
    </citation>
    <scope>NUCLEOTIDE SEQUENCE</scope>
    <source>
        <strain evidence="2">Bigg-433</strain>
    </source>
</reference>
<keyword evidence="1" id="KW-0732">Signal</keyword>
<feature type="signal peptide" evidence="1">
    <location>
        <begin position="1"/>
        <end position="19"/>
    </location>
</feature>
<feature type="chain" id="PRO_5032770799" evidence="1">
    <location>
        <begin position="20"/>
        <end position="176"/>
    </location>
</feature>
<dbReference type="AlphaFoldDB" id="A0A834FEJ6"/>
<comment type="caution">
    <text evidence="2">The sequence shown here is derived from an EMBL/GenBank/DDBJ whole genome shotgun (WGS) entry which is preliminary data.</text>
</comment>
<name>A0A834FEJ6_ORYME</name>
<proteinExistence type="predicted"/>
<evidence type="ECO:0000313" key="3">
    <source>
        <dbReference type="Proteomes" id="UP000646548"/>
    </source>
</evidence>
<accession>A0A834FEJ6</accession>
<dbReference type="EMBL" id="WKFB01000199">
    <property type="protein sequence ID" value="KAF6732061.1"/>
    <property type="molecule type" value="Genomic_DNA"/>
</dbReference>
<organism evidence="2 3">
    <name type="scientific">Oryzias melastigma</name>
    <name type="common">Marine medaka</name>
    <dbReference type="NCBI Taxonomy" id="30732"/>
    <lineage>
        <taxon>Eukaryota</taxon>
        <taxon>Metazoa</taxon>
        <taxon>Chordata</taxon>
        <taxon>Craniata</taxon>
        <taxon>Vertebrata</taxon>
        <taxon>Euteleostomi</taxon>
        <taxon>Actinopterygii</taxon>
        <taxon>Neopterygii</taxon>
        <taxon>Teleostei</taxon>
        <taxon>Neoteleostei</taxon>
        <taxon>Acanthomorphata</taxon>
        <taxon>Ovalentaria</taxon>
        <taxon>Atherinomorphae</taxon>
        <taxon>Beloniformes</taxon>
        <taxon>Adrianichthyidae</taxon>
        <taxon>Oryziinae</taxon>
        <taxon>Oryzias</taxon>
    </lineage>
</organism>
<evidence type="ECO:0000313" key="2">
    <source>
        <dbReference type="EMBL" id="KAF6732061.1"/>
    </source>
</evidence>
<sequence length="176" mass="19924">MKYFLALTSLLMRLMEKHGSTSHGSAGRWGRPPLQIRLTSCGVEWLQLERLMLKVEETASHLPSAIQIQIPACLSLFWYPEGLIGPPDDRTPLWLFSETNSVFRKPESHMITRLFHRQALRAAQRLTEEALISAAAQAGPTRLSTQIRQCGSDSTSCWSYWVHSLEDLASPDFEDL</sequence>
<protein>
    <submittedName>
        <fullName evidence="2">Uncharacterized protein</fullName>
    </submittedName>
</protein>
<gene>
    <name evidence="2" type="ORF">FQA47_010852</name>
</gene>
<evidence type="ECO:0000256" key="1">
    <source>
        <dbReference type="SAM" id="SignalP"/>
    </source>
</evidence>
<dbReference type="Proteomes" id="UP000646548">
    <property type="component" value="Unassembled WGS sequence"/>
</dbReference>